<evidence type="ECO:0000256" key="1">
    <source>
        <dbReference type="ARBA" id="ARBA00023015"/>
    </source>
</evidence>
<reference evidence="5 6" key="1">
    <citation type="submission" date="2017-03" db="EMBL/GenBank/DDBJ databases">
        <title>Genome sequencing of Shewanella japonica KCTC 22435.</title>
        <authorList>
            <person name="Kim K.M."/>
        </authorList>
    </citation>
    <scope>NUCLEOTIDE SEQUENCE [LARGE SCALE GENOMIC DNA]</scope>
    <source>
        <strain evidence="5 6">KCTC 22435</strain>
    </source>
</reference>
<dbReference type="PANTHER" id="PTHR33154">
    <property type="entry name" value="TRANSCRIPTIONAL REGULATOR, ARSR FAMILY"/>
    <property type="match status" value="1"/>
</dbReference>
<dbReference type="InterPro" id="IPR011991">
    <property type="entry name" value="ArsR-like_HTH"/>
</dbReference>
<dbReference type="SMART" id="SM00418">
    <property type="entry name" value="HTH_ARSR"/>
    <property type="match status" value="1"/>
</dbReference>
<sequence length="112" mass="12510">MVQNCKQSSVSAFEVNELQLLIEKTFAAQAKAMSHPARIRILKILFNLDEIGGCLSSDLVSEVGLAQSTVSEHIRILKQAGFITAEPKPPKICYRINRTALADYQQQFNDLF</sequence>
<dbReference type="PROSITE" id="PS50987">
    <property type="entry name" value="HTH_ARSR_2"/>
    <property type="match status" value="1"/>
</dbReference>
<gene>
    <name evidence="5" type="ORF">SJ2017_2146</name>
</gene>
<feature type="domain" description="HTH arsR-type" evidence="4">
    <location>
        <begin position="18"/>
        <end position="112"/>
    </location>
</feature>
<accession>A0ABM6JKA7</accession>
<name>A0ABM6JKA7_9GAMM</name>
<dbReference type="SUPFAM" id="SSF46785">
    <property type="entry name" value="Winged helix' DNA-binding domain"/>
    <property type="match status" value="1"/>
</dbReference>
<dbReference type="PANTHER" id="PTHR33154:SF15">
    <property type="entry name" value="REGULATORY PROTEIN ARSR"/>
    <property type="match status" value="1"/>
</dbReference>
<dbReference type="RefSeq" id="WP_080915777.1">
    <property type="nucleotide sequence ID" value="NZ_CP020472.1"/>
</dbReference>
<evidence type="ECO:0000256" key="3">
    <source>
        <dbReference type="ARBA" id="ARBA00023163"/>
    </source>
</evidence>
<protein>
    <submittedName>
        <fullName evidence="5">Transcriptional regulator</fullName>
    </submittedName>
</protein>
<dbReference type="InterPro" id="IPR036388">
    <property type="entry name" value="WH-like_DNA-bd_sf"/>
</dbReference>
<keyword evidence="3" id="KW-0804">Transcription</keyword>
<dbReference type="Gene3D" id="1.10.10.10">
    <property type="entry name" value="Winged helix-like DNA-binding domain superfamily/Winged helix DNA-binding domain"/>
    <property type="match status" value="1"/>
</dbReference>
<evidence type="ECO:0000259" key="4">
    <source>
        <dbReference type="PROSITE" id="PS50987"/>
    </source>
</evidence>
<dbReference type="EMBL" id="CP020472">
    <property type="protein sequence ID" value="ARD22444.1"/>
    <property type="molecule type" value="Genomic_DNA"/>
</dbReference>
<dbReference type="InterPro" id="IPR036390">
    <property type="entry name" value="WH_DNA-bd_sf"/>
</dbReference>
<keyword evidence="2" id="KW-0238">DNA-binding</keyword>
<evidence type="ECO:0000313" key="5">
    <source>
        <dbReference type="EMBL" id="ARD22444.1"/>
    </source>
</evidence>
<dbReference type="InterPro" id="IPR001845">
    <property type="entry name" value="HTH_ArsR_DNA-bd_dom"/>
</dbReference>
<dbReference type="CDD" id="cd00090">
    <property type="entry name" value="HTH_ARSR"/>
    <property type="match status" value="1"/>
</dbReference>
<proteinExistence type="predicted"/>
<keyword evidence="6" id="KW-1185">Reference proteome</keyword>
<organism evidence="5 6">
    <name type="scientific">Shewanella japonica</name>
    <dbReference type="NCBI Taxonomy" id="93973"/>
    <lineage>
        <taxon>Bacteria</taxon>
        <taxon>Pseudomonadati</taxon>
        <taxon>Pseudomonadota</taxon>
        <taxon>Gammaproteobacteria</taxon>
        <taxon>Alteromonadales</taxon>
        <taxon>Shewanellaceae</taxon>
        <taxon>Shewanella</taxon>
    </lineage>
</organism>
<dbReference type="NCBIfam" id="NF033788">
    <property type="entry name" value="HTH_metalloreg"/>
    <property type="match status" value="1"/>
</dbReference>
<dbReference type="Proteomes" id="UP000191820">
    <property type="component" value="Chromosome"/>
</dbReference>
<dbReference type="PRINTS" id="PR00778">
    <property type="entry name" value="HTHARSR"/>
</dbReference>
<keyword evidence="1" id="KW-0805">Transcription regulation</keyword>
<evidence type="ECO:0000256" key="2">
    <source>
        <dbReference type="ARBA" id="ARBA00023125"/>
    </source>
</evidence>
<dbReference type="Pfam" id="PF01022">
    <property type="entry name" value="HTH_5"/>
    <property type="match status" value="1"/>
</dbReference>
<dbReference type="InterPro" id="IPR051081">
    <property type="entry name" value="HTH_MetalResp_TranReg"/>
</dbReference>
<evidence type="ECO:0000313" key="6">
    <source>
        <dbReference type="Proteomes" id="UP000191820"/>
    </source>
</evidence>